<dbReference type="CDD" id="cd09726">
    <property type="entry name" value="RAMP_I_III"/>
    <property type="match status" value="1"/>
</dbReference>
<dbReference type="InterPro" id="IPR005537">
    <property type="entry name" value="RAMP_III_fam"/>
</dbReference>
<comment type="caution">
    <text evidence="3">The sequence shown here is derived from an EMBL/GenBank/DDBJ whole genome shotgun (WGS) entry which is preliminary data.</text>
</comment>
<name>A0ABT1YAC3_9FIRM</name>
<gene>
    <name evidence="3" type="ORF">NVS47_15390</name>
</gene>
<sequence>MKNAAIIGKILLQGKLILDSPLIIGSEETGNSVDITVLKDHQGRPYIPATSLTGVMRHFFFESFVPNMQDKEKQEQINMFWGYENRQNKDNCFQSALAISDSFLSPQENPIIRVRDGVKLDSYLGIAEDKCKFDYEVVEPGITFDLKMEITLREANREHKEVYLEILALLAEAMEQGEITLGRMTTKGFGRFRLVDTSWYQYDFTQVANVFAWLNRDLEQVKKTSIKPSDMFTKKGRSLEIKAHFSIKNSLIIRSYSGTPEEPDAVHITSAGKTILPGTSVKGAVRNRALEIINVLGGNGEKMTKSLFGWADTECSENKGKTKQKSRLIVRETEINNTISMVQNRIKIDRFTGGTITGALFNTMPLWPGDDKKAMVTIEMLVPDFEEWEAGLLLLIVKDLWTGDLPLGGEKNVGRGVLQGISVEIRVDKNIIAISETPNGNLSVGGAADMLEGLVTSLAAKCQAEGGCS</sequence>
<reference evidence="3 4" key="1">
    <citation type="submission" date="2022-08" db="EMBL/GenBank/DDBJ databases">
        <title>Proteogenomics of the novel Dehalobacterium formicoaceticum strain EZ94 highlights a key role of methyltransferases during anaerobic dichloromethane degradation.</title>
        <authorList>
            <person name="Wasmund K."/>
        </authorList>
    </citation>
    <scope>NUCLEOTIDE SEQUENCE [LARGE SCALE GENOMIC DNA]</scope>
    <source>
        <strain evidence="3 4">EZ94</strain>
    </source>
</reference>
<evidence type="ECO:0000313" key="4">
    <source>
        <dbReference type="Proteomes" id="UP001524944"/>
    </source>
</evidence>
<keyword evidence="1" id="KW-0051">Antiviral defense</keyword>
<dbReference type="Proteomes" id="UP001524944">
    <property type="component" value="Unassembled WGS sequence"/>
</dbReference>
<accession>A0ABT1YAC3</accession>
<evidence type="ECO:0000313" key="3">
    <source>
        <dbReference type="EMBL" id="MCR6546879.1"/>
    </source>
</evidence>
<evidence type="ECO:0000259" key="2">
    <source>
        <dbReference type="Pfam" id="PF03787"/>
    </source>
</evidence>
<protein>
    <submittedName>
        <fullName evidence="3">RAMP superfamily CRISPR-associated protein</fullName>
    </submittedName>
</protein>
<dbReference type="InterPro" id="IPR052216">
    <property type="entry name" value="CRISPR_Csm3_endoribonuclease"/>
</dbReference>
<dbReference type="EMBL" id="JANPWE010000013">
    <property type="protein sequence ID" value="MCR6546879.1"/>
    <property type="molecule type" value="Genomic_DNA"/>
</dbReference>
<feature type="domain" description="CRISPR type III-associated protein" evidence="2">
    <location>
        <begin position="248"/>
        <end position="418"/>
    </location>
</feature>
<dbReference type="PANTHER" id="PTHR35579">
    <property type="entry name" value="CRISPR SYSTEM CMS ENDORIBONUCLEASE CSM3"/>
    <property type="match status" value="1"/>
</dbReference>
<dbReference type="PANTHER" id="PTHR35579:SF6">
    <property type="entry name" value="DUF324 DOMAIN-CONTAINING PROTEIN"/>
    <property type="match status" value="1"/>
</dbReference>
<dbReference type="Pfam" id="PF03787">
    <property type="entry name" value="RAMPs"/>
    <property type="match status" value="2"/>
</dbReference>
<organism evidence="3 4">
    <name type="scientific">Dehalobacterium formicoaceticum</name>
    <dbReference type="NCBI Taxonomy" id="51515"/>
    <lineage>
        <taxon>Bacteria</taxon>
        <taxon>Bacillati</taxon>
        <taxon>Bacillota</taxon>
        <taxon>Clostridia</taxon>
        <taxon>Eubacteriales</taxon>
        <taxon>Peptococcaceae</taxon>
        <taxon>Dehalobacterium</taxon>
    </lineage>
</organism>
<feature type="domain" description="CRISPR type III-associated protein" evidence="2">
    <location>
        <begin position="17"/>
        <end position="193"/>
    </location>
</feature>
<proteinExistence type="predicted"/>
<evidence type="ECO:0000256" key="1">
    <source>
        <dbReference type="ARBA" id="ARBA00023118"/>
    </source>
</evidence>
<dbReference type="RefSeq" id="WP_089612268.1">
    <property type="nucleotide sequence ID" value="NZ_CP022121.1"/>
</dbReference>
<keyword evidence="4" id="KW-1185">Reference proteome</keyword>